<evidence type="ECO:0000256" key="7">
    <source>
        <dbReference type="ARBA" id="ARBA00022989"/>
    </source>
</evidence>
<dbReference type="Pfam" id="PF00153">
    <property type="entry name" value="Mito_carr"/>
    <property type="match status" value="3"/>
</dbReference>
<feature type="repeat" description="Solcar" evidence="10">
    <location>
        <begin position="143"/>
        <end position="235"/>
    </location>
</feature>
<keyword evidence="7" id="KW-1133">Transmembrane helix</keyword>
<dbReference type="GO" id="GO:1990575">
    <property type="term" value="P:mitochondrial L-ornithine transmembrane transport"/>
    <property type="evidence" value="ECO:0007669"/>
    <property type="project" value="TreeGrafter"/>
</dbReference>
<keyword evidence="4 10" id="KW-0812">Transmembrane</keyword>
<dbReference type="PROSITE" id="PS50920">
    <property type="entry name" value="SOLCAR"/>
    <property type="match status" value="3"/>
</dbReference>
<dbReference type="FunFam" id="1.50.40.10:FF:000109">
    <property type="entry name" value="Ornithine carrier protein AmcA/Ort1"/>
    <property type="match status" value="1"/>
</dbReference>
<sequence length="631" mass="69528">MEVHESSVSVVGGRGSLANSITLEETRKDDAVHASGQGEEAIKDIVCGSAAGVVGKYIEYPFDTVKVRLQSQPDGVPLRYTGPLDCFKKSLQRDGFIGIYRGISAPLVGAAVETSTLFFSYRLACDALKASGVYPELKRHPERDLPYSGMLYCGMVAGAITSIFLTPIELVKCKMQVPSERPGGIVSQPGILGVIASIHRHQGLLGYWHGQFGTFIRETGGGAAWFGGYEGMKMLFKKGNTSGKDDDALPVWQRMASGSVAGAAYNFMFYPADTIKSRMQTEDVKQLTGGKSTFNAVGKALWKQHGLKGMYRGCGITVGRSIPSSAFIFTVYEELKKRWPERRADVASAHFLQCGEVAPRQYLTAQGSKDVIPVAWTEAYSRHSTFARKHIHNTTHLTMDRLHALEAALEKIVLDPKYHDILTLVKGVRNGIVYGSKVRFPHALVMIFLFRSGSLRSKSFLVYKATRQHARNLGLFALVYKSCMLFLRYTSPTGKERHYDAFLAGLMGGYTVFGRTIHNSVSQQIVIYVAARVCLALAKLAVQPRNVGGGHSGVGVKGAGGGFELFGNGEVRRAMVRNGWPAFASLSWAMVMYIFRWHPESVQSSLRSSMSYIYVQSDHWDSLRTLVWHNK</sequence>
<dbReference type="EMBL" id="ML978156">
    <property type="protein sequence ID" value="KAF2035679.1"/>
    <property type="molecule type" value="Genomic_DNA"/>
</dbReference>
<dbReference type="SUPFAM" id="SSF103506">
    <property type="entry name" value="Mitochondrial carrier"/>
    <property type="match status" value="1"/>
</dbReference>
<evidence type="ECO:0000256" key="5">
    <source>
        <dbReference type="ARBA" id="ARBA00022737"/>
    </source>
</evidence>
<evidence type="ECO:0000256" key="10">
    <source>
        <dbReference type="PROSITE-ProRule" id="PRU00282"/>
    </source>
</evidence>
<dbReference type="GO" id="GO:0031966">
    <property type="term" value="C:mitochondrial membrane"/>
    <property type="evidence" value="ECO:0007669"/>
    <property type="project" value="UniProtKB-SubCell"/>
</dbReference>
<feature type="repeat" description="Solcar" evidence="10">
    <location>
        <begin position="249"/>
        <end position="338"/>
    </location>
</feature>
<keyword evidence="3" id="KW-0813">Transport</keyword>
<dbReference type="Gene3D" id="1.50.40.10">
    <property type="entry name" value="Mitochondrial carrier domain"/>
    <property type="match status" value="2"/>
</dbReference>
<protein>
    <submittedName>
        <fullName evidence="11">Mitochondrial carrier</fullName>
    </submittedName>
</protein>
<comment type="caution">
    <text evidence="11">The sequence shown here is derived from an EMBL/GenBank/DDBJ whole genome shotgun (WGS) entry which is preliminary data.</text>
</comment>
<dbReference type="AlphaFoldDB" id="A0A9P4HLD5"/>
<evidence type="ECO:0000256" key="3">
    <source>
        <dbReference type="ARBA" id="ARBA00022448"/>
    </source>
</evidence>
<feature type="repeat" description="Solcar" evidence="10">
    <location>
        <begin position="39"/>
        <end position="127"/>
    </location>
</feature>
<evidence type="ECO:0000256" key="2">
    <source>
        <dbReference type="ARBA" id="ARBA00006375"/>
    </source>
</evidence>
<evidence type="ECO:0000256" key="4">
    <source>
        <dbReference type="ARBA" id="ARBA00022692"/>
    </source>
</evidence>
<proteinExistence type="inferred from homology"/>
<comment type="similarity">
    <text evidence="2">Belongs to the mitochondrial carrier (TC 2.A.29) family.</text>
</comment>
<dbReference type="GO" id="GO:0000064">
    <property type="term" value="F:L-ornithine transmembrane transporter activity"/>
    <property type="evidence" value="ECO:0007669"/>
    <property type="project" value="TreeGrafter"/>
</dbReference>
<dbReference type="InterPro" id="IPR050567">
    <property type="entry name" value="Mitochondrial_Carrier"/>
</dbReference>
<dbReference type="PANTHER" id="PTHR45624">
    <property type="entry name" value="MITOCHONDRIAL BASIC AMINO ACIDS TRANSPORTER-RELATED"/>
    <property type="match status" value="1"/>
</dbReference>
<dbReference type="Pfam" id="PF02466">
    <property type="entry name" value="Tim17"/>
    <property type="match status" value="1"/>
</dbReference>
<evidence type="ECO:0000256" key="6">
    <source>
        <dbReference type="ARBA" id="ARBA00022792"/>
    </source>
</evidence>
<accession>A0A9P4HLD5</accession>
<dbReference type="Proteomes" id="UP000799777">
    <property type="component" value="Unassembled WGS sequence"/>
</dbReference>
<gene>
    <name evidence="11" type="ORF">EK21DRAFT_53340</name>
</gene>
<dbReference type="InterPro" id="IPR023395">
    <property type="entry name" value="MCP_dom_sf"/>
</dbReference>
<keyword evidence="5" id="KW-0677">Repeat</keyword>
<dbReference type="InterPro" id="IPR018108">
    <property type="entry name" value="MCP_transmembrane"/>
</dbReference>
<evidence type="ECO:0000313" key="11">
    <source>
        <dbReference type="EMBL" id="KAF2035679.1"/>
    </source>
</evidence>
<dbReference type="OrthoDB" id="2139348at2759"/>
<evidence type="ECO:0000313" key="12">
    <source>
        <dbReference type="Proteomes" id="UP000799777"/>
    </source>
</evidence>
<comment type="subcellular location">
    <subcellularLocation>
        <location evidence="1">Mitochondrion membrane</location>
        <topology evidence="1">Multi-pass membrane protein</topology>
    </subcellularLocation>
</comment>
<keyword evidence="9 10" id="KW-0472">Membrane</keyword>
<evidence type="ECO:0000256" key="1">
    <source>
        <dbReference type="ARBA" id="ARBA00004225"/>
    </source>
</evidence>
<name>A0A9P4HLD5_9PLEO</name>
<organism evidence="11 12">
    <name type="scientific">Setomelanomma holmii</name>
    <dbReference type="NCBI Taxonomy" id="210430"/>
    <lineage>
        <taxon>Eukaryota</taxon>
        <taxon>Fungi</taxon>
        <taxon>Dikarya</taxon>
        <taxon>Ascomycota</taxon>
        <taxon>Pezizomycotina</taxon>
        <taxon>Dothideomycetes</taxon>
        <taxon>Pleosporomycetidae</taxon>
        <taxon>Pleosporales</taxon>
        <taxon>Pleosporineae</taxon>
        <taxon>Phaeosphaeriaceae</taxon>
        <taxon>Setomelanomma</taxon>
    </lineage>
</organism>
<dbReference type="PANTHER" id="PTHR45624:SF31">
    <property type="entry name" value="MITOCHONDRIAL ORNITHINE TRANSPORTER 1"/>
    <property type="match status" value="1"/>
</dbReference>
<reference evidence="11" key="1">
    <citation type="journal article" date="2020" name="Stud. Mycol.">
        <title>101 Dothideomycetes genomes: a test case for predicting lifestyles and emergence of pathogens.</title>
        <authorList>
            <person name="Haridas S."/>
            <person name="Albert R."/>
            <person name="Binder M."/>
            <person name="Bloem J."/>
            <person name="Labutti K."/>
            <person name="Salamov A."/>
            <person name="Andreopoulos B."/>
            <person name="Baker S."/>
            <person name="Barry K."/>
            <person name="Bills G."/>
            <person name="Bluhm B."/>
            <person name="Cannon C."/>
            <person name="Castanera R."/>
            <person name="Culley D."/>
            <person name="Daum C."/>
            <person name="Ezra D."/>
            <person name="Gonzalez J."/>
            <person name="Henrissat B."/>
            <person name="Kuo A."/>
            <person name="Liang C."/>
            <person name="Lipzen A."/>
            <person name="Lutzoni F."/>
            <person name="Magnuson J."/>
            <person name="Mondo S."/>
            <person name="Nolan M."/>
            <person name="Ohm R."/>
            <person name="Pangilinan J."/>
            <person name="Park H.-J."/>
            <person name="Ramirez L."/>
            <person name="Alfaro M."/>
            <person name="Sun H."/>
            <person name="Tritt A."/>
            <person name="Yoshinaga Y."/>
            <person name="Zwiers L.-H."/>
            <person name="Turgeon B."/>
            <person name="Goodwin S."/>
            <person name="Spatafora J."/>
            <person name="Crous P."/>
            <person name="Grigoriev I."/>
        </authorList>
    </citation>
    <scope>NUCLEOTIDE SEQUENCE</scope>
    <source>
        <strain evidence="11">CBS 110217</strain>
    </source>
</reference>
<keyword evidence="12" id="KW-1185">Reference proteome</keyword>
<evidence type="ECO:0000256" key="9">
    <source>
        <dbReference type="ARBA" id="ARBA00023136"/>
    </source>
</evidence>
<keyword evidence="6" id="KW-0999">Mitochondrion inner membrane</keyword>
<evidence type="ECO:0000256" key="8">
    <source>
        <dbReference type="ARBA" id="ARBA00023128"/>
    </source>
</evidence>
<keyword evidence="8" id="KW-0496">Mitochondrion</keyword>